<organism evidence="2 3">
    <name type="scientific">Erythrobacter ramosus</name>
    <dbReference type="NCBI Taxonomy" id="35811"/>
    <lineage>
        <taxon>Bacteria</taxon>
        <taxon>Pseudomonadati</taxon>
        <taxon>Pseudomonadota</taxon>
        <taxon>Alphaproteobacteria</taxon>
        <taxon>Sphingomonadales</taxon>
        <taxon>Erythrobacteraceae</taxon>
        <taxon>Erythrobacter/Porphyrobacter group</taxon>
        <taxon>Erythrobacter</taxon>
    </lineage>
</organism>
<sequence length="177" mass="18372">MKRITIFAAAGAALLVGCSGGKTDADGDGEISAKEVANKAEAEGIKPQPGLYKATITMTGIDVPGMPAEMKGHGAGATTTSEDCLTAEDVDKGFEELVKKGQNGECAYESFNLDGGKLDAVMVCKTPEGEARMSMTGTTTPTSSEFNASTKMNFEGMGEGTMSFKVKHERIGDCPAK</sequence>
<dbReference type="Proteomes" id="UP000430021">
    <property type="component" value="Unassembled WGS sequence"/>
</dbReference>
<evidence type="ECO:0000313" key="3">
    <source>
        <dbReference type="Proteomes" id="UP000430021"/>
    </source>
</evidence>
<evidence type="ECO:0000313" key="1">
    <source>
        <dbReference type="EMBL" id="MBB3775479.1"/>
    </source>
</evidence>
<dbReference type="Pfam" id="PF12276">
    <property type="entry name" value="DUF3617"/>
    <property type="match status" value="1"/>
</dbReference>
<dbReference type="AlphaFoldDB" id="A0A6I4UKH8"/>
<keyword evidence="4" id="KW-1185">Reference proteome</keyword>
<dbReference type="InterPro" id="IPR022061">
    <property type="entry name" value="DUF3617"/>
</dbReference>
<proteinExistence type="predicted"/>
<dbReference type="RefSeq" id="WP_160761462.1">
    <property type="nucleotide sequence ID" value="NZ_BAAADZ010000010.1"/>
</dbReference>
<evidence type="ECO:0000313" key="4">
    <source>
        <dbReference type="Proteomes" id="UP000548685"/>
    </source>
</evidence>
<dbReference type="PROSITE" id="PS00018">
    <property type="entry name" value="EF_HAND_1"/>
    <property type="match status" value="1"/>
</dbReference>
<dbReference type="OrthoDB" id="7405484at2"/>
<dbReference type="InterPro" id="IPR018247">
    <property type="entry name" value="EF_Hand_1_Ca_BS"/>
</dbReference>
<evidence type="ECO:0000313" key="2">
    <source>
        <dbReference type="EMBL" id="MXP39420.1"/>
    </source>
</evidence>
<gene>
    <name evidence="1" type="ORF">FHS52_001448</name>
    <name evidence="2" type="ORF">GRI59_12465</name>
</gene>
<name>A0A6I4UKH8_9SPHN</name>
<protein>
    <submittedName>
        <fullName evidence="2">DUF3617 family protein</fullName>
    </submittedName>
</protein>
<dbReference type="EMBL" id="JACICE010000002">
    <property type="protein sequence ID" value="MBB3775479.1"/>
    <property type="molecule type" value="Genomic_DNA"/>
</dbReference>
<reference evidence="2 3" key="1">
    <citation type="submission" date="2019-12" db="EMBL/GenBank/DDBJ databases">
        <title>Genomic-based taxomic classification of the family Erythrobacteraceae.</title>
        <authorList>
            <person name="Xu L."/>
        </authorList>
    </citation>
    <scope>NUCLEOTIDE SEQUENCE [LARGE SCALE GENOMIC DNA]</scope>
    <source>
        <strain evidence="2 3">JCM 10282</strain>
    </source>
</reference>
<accession>A0A6I4UKH8</accession>
<dbReference type="PROSITE" id="PS51257">
    <property type="entry name" value="PROKAR_LIPOPROTEIN"/>
    <property type="match status" value="1"/>
</dbReference>
<dbReference type="EMBL" id="WTYB01000002">
    <property type="protein sequence ID" value="MXP39420.1"/>
    <property type="molecule type" value="Genomic_DNA"/>
</dbReference>
<comment type="caution">
    <text evidence="2">The sequence shown here is derived from an EMBL/GenBank/DDBJ whole genome shotgun (WGS) entry which is preliminary data.</text>
</comment>
<dbReference type="Proteomes" id="UP000548685">
    <property type="component" value="Unassembled WGS sequence"/>
</dbReference>
<reference evidence="1 4" key="2">
    <citation type="submission" date="2020-08" db="EMBL/GenBank/DDBJ databases">
        <title>Genomic Encyclopedia of Type Strains, Phase IV (KMG-IV): sequencing the most valuable type-strain genomes for metagenomic binning, comparative biology and taxonomic classification.</title>
        <authorList>
            <person name="Goeker M."/>
        </authorList>
    </citation>
    <scope>NUCLEOTIDE SEQUENCE [LARGE SCALE GENOMIC DNA]</scope>
    <source>
        <strain evidence="1 4">DSM 8510</strain>
    </source>
</reference>